<feature type="chain" id="PRO_5046203978" evidence="2">
    <location>
        <begin position="19"/>
        <end position="446"/>
    </location>
</feature>
<evidence type="ECO:0000259" key="3">
    <source>
        <dbReference type="Pfam" id="PF07883"/>
    </source>
</evidence>
<dbReference type="InterPro" id="IPR013096">
    <property type="entry name" value="Cupin_2"/>
</dbReference>
<proteinExistence type="predicted"/>
<dbReference type="PANTHER" id="PTHR35848:SF6">
    <property type="entry name" value="CUPIN TYPE-2 DOMAIN-CONTAINING PROTEIN"/>
    <property type="match status" value="1"/>
</dbReference>
<dbReference type="RefSeq" id="WP_377102396.1">
    <property type="nucleotide sequence ID" value="NZ_JBHTHU010000022.1"/>
</dbReference>
<keyword evidence="2" id="KW-0732">Signal</keyword>
<gene>
    <name evidence="4" type="ORF">ACFQZS_18050</name>
</gene>
<feature type="signal peptide" evidence="2">
    <location>
        <begin position="1"/>
        <end position="18"/>
    </location>
</feature>
<dbReference type="EMBL" id="JBHTHU010000022">
    <property type="protein sequence ID" value="MFD0752063.1"/>
    <property type="molecule type" value="Genomic_DNA"/>
</dbReference>
<dbReference type="InterPro" id="IPR011051">
    <property type="entry name" value="RmlC_Cupin_sf"/>
</dbReference>
<sequence length="446" mass="48080">MKRILFLFLALTTFVANAQPGPGAGGPPAAKSRVVKNDASKLRAQGKIHDGAGTMAFTQLFGPRELTTNLMYLHAGVINANSSIGEHFHHSMEEMYVLLEGEAEFTINGRTSLIKAPALVPCKLGDAHGMYNTSGKTCKWLNFGIGKSRGGGGGVFNLGDPRLPGSTPLDAIPQFVSGRLDREKLRAGNTYTGTGITSRRLFSPDVFQTNWNNVDHVLMPANTAMGTRTMEGFEEIYYVVNGAGNVDINGTKYPVTQDDAFYGAVGEKLTISSTSELELLVVCIAVDKTKMPAAGPRFGAAPVPGASSEAIGSAVTVGSAGATGGVAAAQPKAMLLQMDFVVEKKNALAFEKMYTSIYVPAMRKQVGYLESKLVRIYPAATEKKIEGESTDYNYQLQLSYDTEVNRMKWVHSKEHMGTAWPAAVKLAKSFKWRGYDVIGDDNVKIK</sequence>
<dbReference type="Proteomes" id="UP001596958">
    <property type="component" value="Unassembled WGS sequence"/>
</dbReference>
<dbReference type="InterPro" id="IPR051610">
    <property type="entry name" value="GPI/OXD"/>
</dbReference>
<protein>
    <submittedName>
        <fullName evidence="4">Cupin domain-containing protein</fullName>
    </submittedName>
</protein>
<dbReference type="Pfam" id="PF07883">
    <property type="entry name" value="Cupin_2"/>
    <property type="match status" value="1"/>
</dbReference>
<name>A0ABW2Z015_9SPHI</name>
<evidence type="ECO:0000256" key="1">
    <source>
        <dbReference type="ARBA" id="ARBA00022723"/>
    </source>
</evidence>
<keyword evidence="5" id="KW-1185">Reference proteome</keyword>
<dbReference type="Gene3D" id="2.60.120.10">
    <property type="entry name" value="Jelly Rolls"/>
    <property type="match status" value="2"/>
</dbReference>
<comment type="caution">
    <text evidence="4">The sequence shown here is derived from an EMBL/GenBank/DDBJ whole genome shotgun (WGS) entry which is preliminary data.</text>
</comment>
<dbReference type="PANTHER" id="PTHR35848">
    <property type="entry name" value="OXALATE-BINDING PROTEIN"/>
    <property type="match status" value="1"/>
</dbReference>
<feature type="domain" description="Cupin type-2" evidence="3">
    <location>
        <begin position="80"/>
        <end position="142"/>
    </location>
</feature>
<organism evidence="4 5">
    <name type="scientific">Mucilaginibacter calamicampi</name>
    <dbReference type="NCBI Taxonomy" id="1302352"/>
    <lineage>
        <taxon>Bacteria</taxon>
        <taxon>Pseudomonadati</taxon>
        <taxon>Bacteroidota</taxon>
        <taxon>Sphingobacteriia</taxon>
        <taxon>Sphingobacteriales</taxon>
        <taxon>Sphingobacteriaceae</taxon>
        <taxon>Mucilaginibacter</taxon>
    </lineage>
</organism>
<reference evidence="5" key="1">
    <citation type="journal article" date="2019" name="Int. J. Syst. Evol. Microbiol.">
        <title>The Global Catalogue of Microorganisms (GCM) 10K type strain sequencing project: providing services to taxonomists for standard genome sequencing and annotation.</title>
        <authorList>
            <consortium name="The Broad Institute Genomics Platform"/>
            <consortium name="The Broad Institute Genome Sequencing Center for Infectious Disease"/>
            <person name="Wu L."/>
            <person name="Ma J."/>
        </authorList>
    </citation>
    <scope>NUCLEOTIDE SEQUENCE [LARGE SCALE GENOMIC DNA]</scope>
    <source>
        <strain evidence="5">CCUG 63418</strain>
    </source>
</reference>
<dbReference type="InterPro" id="IPR014710">
    <property type="entry name" value="RmlC-like_jellyroll"/>
</dbReference>
<evidence type="ECO:0000313" key="5">
    <source>
        <dbReference type="Proteomes" id="UP001596958"/>
    </source>
</evidence>
<accession>A0ABW2Z015</accession>
<evidence type="ECO:0000313" key="4">
    <source>
        <dbReference type="EMBL" id="MFD0752063.1"/>
    </source>
</evidence>
<keyword evidence="1" id="KW-0479">Metal-binding</keyword>
<evidence type="ECO:0000256" key="2">
    <source>
        <dbReference type="SAM" id="SignalP"/>
    </source>
</evidence>
<dbReference type="SUPFAM" id="SSF51182">
    <property type="entry name" value="RmlC-like cupins"/>
    <property type="match status" value="1"/>
</dbReference>